<dbReference type="EMBL" id="BAABRN010000108">
    <property type="protein sequence ID" value="GAA5504328.1"/>
    <property type="molecule type" value="Genomic_DNA"/>
</dbReference>
<dbReference type="RefSeq" id="WP_353544287.1">
    <property type="nucleotide sequence ID" value="NZ_BAABRN010000108.1"/>
</dbReference>
<comment type="caution">
    <text evidence="1">The sequence shown here is derived from an EMBL/GenBank/DDBJ whole genome shotgun (WGS) entry which is preliminary data.</text>
</comment>
<evidence type="ECO:0000313" key="2">
    <source>
        <dbReference type="Proteomes" id="UP001458946"/>
    </source>
</evidence>
<dbReference type="Proteomes" id="UP001458946">
    <property type="component" value="Unassembled WGS sequence"/>
</dbReference>
<organism evidence="1 2">
    <name type="scientific">Deinococcus xinjiangensis</name>
    <dbReference type="NCBI Taxonomy" id="457454"/>
    <lineage>
        <taxon>Bacteria</taxon>
        <taxon>Thermotogati</taxon>
        <taxon>Deinococcota</taxon>
        <taxon>Deinococci</taxon>
        <taxon>Deinococcales</taxon>
        <taxon>Deinococcaceae</taxon>
        <taxon>Deinococcus</taxon>
    </lineage>
</organism>
<gene>
    <name evidence="1" type="ORF">Dxin01_04098</name>
</gene>
<protein>
    <submittedName>
        <fullName evidence="1">Uncharacterized protein</fullName>
    </submittedName>
</protein>
<proteinExistence type="predicted"/>
<name>A0ABP9VGI5_9DEIO</name>
<keyword evidence="2" id="KW-1185">Reference proteome</keyword>
<evidence type="ECO:0000313" key="1">
    <source>
        <dbReference type="EMBL" id="GAA5504328.1"/>
    </source>
</evidence>
<sequence length="170" mass="18726">MASTLLIFQRLAIEWGKEGRSAALTALRRDLPKAYPLPSLPNLGGVVAVAQNVEWSDADAFAAARETVLPYGQWADLPASEIQVSPADAGGWQLVPLPFTGLGGQWRLGAGQLARFEWNERLGERCRHTVVNVTLCAGPLRSDLFMRLPDVYQSHCIDLNERRYRAGRAV</sequence>
<accession>A0ABP9VGI5</accession>
<reference evidence="1 2" key="1">
    <citation type="submission" date="2024-02" db="EMBL/GenBank/DDBJ databases">
        <title>Deinococcus xinjiangensis NBRC 107630.</title>
        <authorList>
            <person name="Ichikawa N."/>
            <person name="Katano-Makiyama Y."/>
            <person name="Hidaka K."/>
        </authorList>
    </citation>
    <scope>NUCLEOTIDE SEQUENCE [LARGE SCALE GENOMIC DNA]</scope>
    <source>
        <strain evidence="1 2">NBRC 107630</strain>
    </source>
</reference>